<evidence type="ECO:0000313" key="1">
    <source>
        <dbReference type="EMBL" id="KAI8442076.1"/>
    </source>
</evidence>
<gene>
    <name evidence="1" type="ORF">MSG28_005713</name>
</gene>
<name>A0ACC0KZQ9_CHOFU</name>
<protein>
    <submittedName>
        <fullName evidence="1">Uncharacterized protein</fullName>
    </submittedName>
</protein>
<reference evidence="1 2" key="1">
    <citation type="journal article" date="2022" name="Genome Biol. Evol.">
        <title>The Spruce Budworm Genome: Reconstructing the Evolutionary History of Antifreeze Proteins.</title>
        <authorList>
            <person name="Beliveau C."/>
            <person name="Gagne P."/>
            <person name="Picq S."/>
            <person name="Vernygora O."/>
            <person name="Keeling C.I."/>
            <person name="Pinkney K."/>
            <person name="Doucet D."/>
            <person name="Wen F."/>
            <person name="Johnston J.S."/>
            <person name="Maaroufi H."/>
            <person name="Boyle B."/>
            <person name="Laroche J."/>
            <person name="Dewar K."/>
            <person name="Juretic N."/>
            <person name="Blackburn G."/>
            <person name="Nisole A."/>
            <person name="Brunet B."/>
            <person name="Brandao M."/>
            <person name="Lumley L."/>
            <person name="Duan J."/>
            <person name="Quan G."/>
            <person name="Lucarotti C.J."/>
            <person name="Roe A.D."/>
            <person name="Sperling F.A.H."/>
            <person name="Levesque R.C."/>
            <person name="Cusson M."/>
        </authorList>
    </citation>
    <scope>NUCLEOTIDE SEQUENCE [LARGE SCALE GENOMIC DNA]</scope>
    <source>
        <strain evidence="1">Glfc:IPQL:Cfum</strain>
    </source>
</reference>
<accession>A0ACC0KZQ9</accession>
<keyword evidence="2" id="KW-1185">Reference proteome</keyword>
<sequence length="158" mass="17890">MVTGEEVCTLMWFAVIMLSEARYDDIHCTLDKVSAVLFLNNVKANSDEEYVDAVINLLLNGESFEVMQSEEDGKVGNKNDCPSRKVVVTEDAQRFASQMNIPLFETSAKENINVEEMFLTITKMVLRSKLEMKERQNVAPKDTVNLKNRGKTAKKKCC</sequence>
<dbReference type="Proteomes" id="UP001064048">
    <property type="component" value="Chromosome 9"/>
</dbReference>
<proteinExistence type="predicted"/>
<evidence type="ECO:0000313" key="2">
    <source>
        <dbReference type="Proteomes" id="UP001064048"/>
    </source>
</evidence>
<dbReference type="EMBL" id="CM046109">
    <property type="protein sequence ID" value="KAI8442076.1"/>
    <property type="molecule type" value="Genomic_DNA"/>
</dbReference>
<comment type="caution">
    <text evidence="1">The sequence shown here is derived from an EMBL/GenBank/DDBJ whole genome shotgun (WGS) entry which is preliminary data.</text>
</comment>
<organism evidence="1 2">
    <name type="scientific">Choristoneura fumiferana</name>
    <name type="common">Spruce budworm moth</name>
    <name type="synonym">Archips fumiferana</name>
    <dbReference type="NCBI Taxonomy" id="7141"/>
    <lineage>
        <taxon>Eukaryota</taxon>
        <taxon>Metazoa</taxon>
        <taxon>Ecdysozoa</taxon>
        <taxon>Arthropoda</taxon>
        <taxon>Hexapoda</taxon>
        <taxon>Insecta</taxon>
        <taxon>Pterygota</taxon>
        <taxon>Neoptera</taxon>
        <taxon>Endopterygota</taxon>
        <taxon>Lepidoptera</taxon>
        <taxon>Glossata</taxon>
        <taxon>Ditrysia</taxon>
        <taxon>Tortricoidea</taxon>
        <taxon>Tortricidae</taxon>
        <taxon>Tortricinae</taxon>
        <taxon>Choristoneura</taxon>
    </lineage>
</organism>